<dbReference type="Proteomes" id="UP000092952">
    <property type="component" value="Chromosome"/>
</dbReference>
<dbReference type="STRING" id="1810504.PG2T_03135"/>
<evidence type="ECO:0000259" key="2">
    <source>
        <dbReference type="Pfam" id="PF13386"/>
    </source>
</evidence>
<dbReference type="EMBL" id="CP014671">
    <property type="protein sequence ID" value="ANX03284.1"/>
    <property type="molecule type" value="Genomic_DNA"/>
</dbReference>
<dbReference type="Pfam" id="PF13386">
    <property type="entry name" value="DsbD_2"/>
    <property type="match status" value="1"/>
</dbReference>
<sequence>MISPGPELGFAAALLAGLAGSGHCLAMCGGISAALAGAGRGPAPLTALLLSTGRVLSYGLAGALAGGGGALLGRGLDLLRLGLALRIVFGALLVAVGLTLALRWRGLLRIEALGARLWTRLTPALGGLLPPRGPLAALTVGALWGWLPCGLVYSMLALALASGSPDNGALVMAGFGLGTLPAILLAGGTAAGLLRHLRGSRGRRLSGALLVGFGLWTVLGALPHVGHVHPDGPPPAPHTTGHHH</sequence>
<feature type="transmembrane region" description="Helical" evidence="1">
    <location>
        <begin position="135"/>
        <end position="156"/>
    </location>
</feature>
<dbReference type="KEGG" id="gbi:PG2T_03135"/>
<dbReference type="RefSeq" id="WP_068802788.1">
    <property type="nucleotide sequence ID" value="NZ_CP014671.1"/>
</dbReference>
<dbReference type="AlphaFoldDB" id="A0A1B1YR80"/>
<keyword evidence="1" id="KW-0812">Transmembrane</keyword>
<dbReference type="OrthoDB" id="9798690at2"/>
<dbReference type="PANTHER" id="PTHR42208:SF1">
    <property type="entry name" value="HEAVY METAL TRANSPORTER"/>
    <property type="match status" value="1"/>
</dbReference>
<keyword evidence="1" id="KW-0472">Membrane</keyword>
<keyword evidence="4" id="KW-1185">Reference proteome</keyword>
<proteinExistence type="predicted"/>
<evidence type="ECO:0000313" key="4">
    <source>
        <dbReference type="Proteomes" id="UP000092952"/>
    </source>
</evidence>
<keyword evidence="1" id="KW-1133">Transmembrane helix</keyword>
<gene>
    <name evidence="3" type="ORF">PG2T_03135</name>
</gene>
<dbReference type="PANTHER" id="PTHR42208">
    <property type="entry name" value="HEAVY METAL TRANSPORTER-RELATED"/>
    <property type="match status" value="1"/>
</dbReference>
<accession>A0A1B1YR80</accession>
<feature type="domain" description="Urease accessory protein UreH-like transmembrane" evidence="2">
    <location>
        <begin position="12"/>
        <end position="216"/>
    </location>
</feature>
<dbReference type="InterPro" id="IPR039447">
    <property type="entry name" value="UreH-like_TM_dom"/>
</dbReference>
<feature type="transmembrane region" description="Helical" evidence="1">
    <location>
        <begin position="205"/>
        <end position="225"/>
    </location>
</feature>
<protein>
    <recommendedName>
        <fullName evidence="2">Urease accessory protein UreH-like transmembrane domain-containing protein</fullName>
    </recommendedName>
</protein>
<feature type="transmembrane region" description="Helical" evidence="1">
    <location>
        <begin position="168"/>
        <end position="193"/>
    </location>
</feature>
<evidence type="ECO:0000256" key="1">
    <source>
        <dbReference type="SAM" id="Phobius"/>
    </source>
</evidence>
<dbReference type="InParanoid" id="A0A1B1YR80"/>
<evidence type="ECO:0000313" key="3">
    <source>
        <dbReference type="EMBL" id="ANX03284.1"/>
    </source>
</evidence>
<reference evidence="4" key="1">
    <citation type="submission" date="2016-03" db="EMBL/GenBank/DDBJ databases">
        <title>Complete genome sequence of Solimmundus cernigliae, representing a novel lineage of polycyclic aromatic hydrocarbon degraders within the Gammaproteobacteria.</title>
        <authorList>
            <person name="Singleton D.R."/>
            <person name="Dickey A.N."/>
            <person name="Scholl E.H."/>
            <person name="Wright F.A."/>
            <person name="Aitken M.D."/>
        </authorList>
    </citation>
    <scope>NUCLEOTIDE SEQUENCE [LARGE SCALE GENOMIC DNA]</scope>
    <source>
        <strain evidence="4">TR3.2</strain>
    </source>
</reference>
<organism evidence="3 4">
    <name type="scientific">Immundisolibacter cernigliae</name>
    <dbReference type="NCBI Taxonomy" id="1810504"/>
    <lineage>
        <taxon>Bacteria</taxon>
        <taxon>Pseudomonadati</taxon>
        <taxon>Pseudomonadota</taxon>
        <taxon>Gammaproteobacteria</taxon>
        <taxon>Immundisolibacterales</taxon>
        <taxon>Immundisolibacteraceae</taxon>
        <taxon>Immundisolibacter</taxon>
    </lineage>
</organism>
<name>A0A1B1YR80_9GAMM</name>
<feature type="transmembrane region" description="Helical" evidence="1">
    <location>
        <begin position="83"/>
        <end position="102"/>
    </location>
</feature>